<proteinExistence type="predicted"/>
<accession>A0A1S1Z053</accession>
<dbReference type="AlphaFoldDB" id="A0A1S1Z053"/>
<dbReference type="RefSeq" id="WP_044221224.1">
    <property type="nucleotide sequence ID" value="NZ_JRYR02000001.1"/>
</dbReference>
<keyword evidence="2" id="KW-1185">Reference proteome</keyword>
<protein>
    <submittedName>
        <fullName evidence="1">Uncharacterized protein</fullName>
    </submittedName>
</protein>
<dbReference type="STRING" id="915059.NH26_09810"/>
<dbReference type="Proteomes" id="UP000179797">
    <property type="component" value="Unassembled WGS sequence"/>
</dbReference>
<comment type="caution">
    <text evidence="1">The sequence shown here is derived from an EMBL/GenBank/DDBJ whole genome shotgun (WGS) entry which is preliminary data.</text>
</comment>
<evidence type="ECO:0000313" key="2">
    <source>
        <dbReference type="Proteomes" id="UP000179797"/>
    </source>
</evidence>
<name>A0A1S1Z053_FLAPC</name>
<evidence type="ECO:0000313" key="1">
    <source>
        <dbReference type="EMBL" id="OHX66632.1"/>
    </source>
</evidence>
<dbReference type="EMBL" id="JRYR02000001">
    <property type="protein sequence ID" value="OHX66632.1"/>
    <property type="molecule type" value="Genomic_DNA"/>
</dbReference>
<dbReference type="OrthoDB" id="981815at2"/>
<organism evidence="1 2">
    <name type="scientific">Flammeovirga pacifica</name>
    <dbReference type="NCBI Taxonomy" id="915059"/>
    <lineage>
        <taxon>Bacteria</taxon>
        <taxon>Pseudomonadati</taxon>
        <taxon>Bacteroidota</taxon>
        <taxon>Cytophagia</taxon>
        <taxon>Cytophagales</taxon>
        <taxon>Flammeovirgaceae</taxon>
        <taxon>Flammeovirga</taxon>
    </lineage>
</organism>
<sequence>MKQFKGVSIIDTDGKKKEFIIGAPFLGDEAREIEEVYVEDWHQYPLVIVKTSLGEQHFADVEYEMLYEE</sequence>
<gene>
    <name evidence="1" type="ORF">NH26_09810</name>
</gene>
<reference evidence="1 2" key="1">
    <citation type="journal article" date="2012" name="Int. J. Syst. Evol. Microbiol.">
        <title>Flammeovirga pacifica sp. nov., isolated from deep-sea sediment.</title>
        <authorList>
            <person name="Xu H."/>
            <person name="Fu Y."/>
            <person name="Yang N."/>
            <person name="Ding Z."/>
            <person name="Lai Q."/>
            <person name="Zeng R."/>
        </authorList>
    </citation>
    <scope>NUCLEOTIDE SEQUENCE [LARGE SCALE GENOMIC DNA]</scope>
    <source>
        <strain evidence="2">DSM 24597 / LMG 26175 / WPAGA1</strain>
    </source>
</reference>